<proteinExistence type="predicted"/>
<organism evidence="2 3">
    <name type="scientific">Paracoccus denitrificans</name>
    <dbReference type="NCBI Taxonomy" id="266"/>
    <lineage>
        <taxon>Bacteria</taxon>
        <taxon>Pseudomonadati</taxon>
        <taxon>Pseudomonadota</taxon>
        <taxon>Alphaproteobacteria</taxon>
        <taxon>Rhodobacterales</taxon>
        <taxon>Paracoccaceae</taxon>
        <taxon>Paracoccus</taxon>
    </lineage>
</organism>
<dbReference type="AlphaFoldDB" id="A0A533I617"/>
<protein>
    <submittedName>
        <fullName evidence="2">Polysaccharide pyruvyl transferase family protein</fullName>
    </submittedName>
</protein>
<evidence type="ECO:0000313" key="2">
    <source>
        <dbReference type="EMBL" id="TKW65977.1"/>
    </source>
</evidence>
<sequence length="378" mass="41846">MPDYVNPFFYSPSPGLFPPESDRLSVHQKMLKVGLNTGNMMFASALHRVLGSEAGSAWAPRVEDFDAEKVGADHDCVVIAAANWLQPRSDFGALAEKLEKTGLPCFLIGLGAQAGSFSARPELPEGTRRMLDVVSHRSNKIAVRGPFTAEVLKTVGIENVEVTGCPSLLVASDNHIEKPAQTPQRIGIAGSRGAPNDKLLVAKQITHTLSRKLSQLMLDQPLDFIAQAEIPDINILMSQGRYDDVRPDWIEFLEKYYGAGIDRISSAITEKMNVFFNIPDWLDYLKDMDFIVSTRLHGTIAALIAGTPTLLIVHDSRTREMFEIMGIPSVPAEDIDPDAIDFKALYDSVDTNKFTVGLPAYRARYIRFFEENGLRHNL</sequence>
<dbReference type="Pfam" id="PF04230">
    <property type="entry name" value="PS_pyruv_trans"/>
    <property type="match status" value="1"/>
</dbReference>
<dbReference type="GO" id="GO:0016740">
    <property type="term" value="F:transferase activity"/>
    <property type="evidence" value="ECO:0007669"/>
    <property type="project" value="UniProtKB-KW"/>
</dbReference>
<dbReference type="Proteomes" id="UP000315344">
    <property type="component" value="Unassembled WGS sequence"/>
</dbReference>
<accession>A0A533I617</accession>
<dbReference type="InterPro" id="IPR007345">
    <property type="entry name" value="Polysacch_pyruvyl_Trfase"/>
</dbReference>
<evidence type="ECO:0000259" key="1">
    <source>
        <dbReference type="Pfam" id="PF04230"/>
    </source>
</evidence>
<gene>
    <name evidence="2" type="ORF">DI616_12580</name>
</gene>
<evidence type="ECO:0000313" key="3">
    <source>
        <dbReference type="Proteomes" id="UP000315344"/>
    </source>
</evidence>
<name>A0A533I617_PARDE</name>
<keyword evidence="2" id="KW-0808">Transferase</keyword>
<reference evidence="2 3" key="1">
    <citation type="journal article" date="2017" name="Nat. Commun.">
        <title>In situ click chemistry generation of cyclooxygenase-2 inhibitors.</title>
        <authorList>
            <person name="Bhardwaj A."/>
            <person name="Kaur J."/>
            <person name="Wuest M."/>
            <person name="Wuest F."/>
        </authorList>
    </citation>
    <scope>NUCLEOTIDE SEQUENCE [LARGE SCALE GENOMIC DNA]</scope>
    <source>
        <strain evidence="2">S2_012_000_R3_94</strain>
    </source>
</reference>
<feature type="domain" description="Polysaccharide pyruvyl transferase" evidence="1">
    <location>
        <begin position="57"/>
        <end position="316"/>
    </location>
</feature>
<dbReference type="EMBL" id="VAFL01000009">
    <property type="protein sequence ID" value="TKW65977.1"/>
    <property type="molecule type" value="Genomic_DNA"/>
</dbReference>
<comment type="caution">
    <text evidence="2">The sequence shown here is derived from an EMBL/GenBank/DDBJ whole genome shotgun (WGS) entry which is preliminary data.</text>
</comment>